<keyword evidence="1" id="KW-0812">Transmembrane</keyword>
<evidence type="ECO:0000259" key="2">
    <source>
        <dbReference type="Pfam" id="PF04892"/>
    </source>
</evidence>
<reference evidence="3" key="1">
    <citation type="submission" date="2021-01" db="EMBL/GenBank/DDBJ databases">
        <title>Whole genome shotgun sequence of Actinoplanes nipponensis NBRC 14063.</title>
        <authorList>
            <person name="Komaki H."/>
            <person name="Tamura T."/>
        </authorList>
    </citation>
    <scope>NUCLEOTIDE SEQUENCE</scope>
    <source>
        <strain evidence="3">NBRC 14063</strain>
    </source>
</reference>
<feature type="domain" description="VanZ-like" evidence="2">
    <location>
        <begin position="11"/>
        <end position="130"/>
    </location>
</feature>
<evidence type="ECO:0000313" key="3">
    <source>
        <dbReference type="EMBL" id="GIE53432.1"/>
    </source>
</evidence>
<keyword evidence="1" id="KW-1133">Transmembrane helix</keyword>
<protein>
    <recommendedName>
        <fullName evidence="2">VanZ-like domain-containing protein</fullName>
    </recommendedName>
</protein>
<name>A0A919JQ47_9ACTN</name>
<dbReference type="RefSeq" id="WP_203775488.1">
    <property type="nucleotide sequence ID" value="NZ_BAAAYJ010000040.1"/>
</dbReference>
<keyword evidence="4" id="KW-1185">Reference proteome</keyword>
<dbReference type="PANTHER" id="PTHR36834">
    <property type="entry name" value="MEMBRANE PROTEIN-RELATED"/>
    <property type="match status" value="1"/>
</dbReference>
<evidence type="ECO:0000313" key="4">
    <source>
        <dbReference type="Proteomes" id="UP000647172"/>
    </source>
</evidence>
<dbReference type="AlphaFoldDB" id="A0A919JQ47"/>
<dbReference type="PANTHER" id="PTHR36834:SF1">
    <property type="entry name" value="INTEGRAL MEMBRANE PROTEIN"/>
    <property type="match status" value="1"/>
</dbReference>
<keyword evidence="1" id="KW-0472">Membrane</keyword>
<feature type="transmembrane region" description="Helical" evidence="1">
    <location>
        <begin position="114"/>
        <end position="132"/>
    </location>
</feature>
<gene>
    <name evidence="3" type="ORF">Ani05nite_69660</name>
</gene>
<feature type="transmembrane region" description="Helical" evidence="1">
    <location>
        <begin position="51"/>
        <end position="71"/>
    </location>
</feature>
<sequence length="153" mass="16438">MVRRLTVTILVLYALGVVAVTIFPIRVRPPGYWTGEPWWTVLRWIPGEVDAPSFVLNVIMFVPLGVLLPLLRPGLDAYRRLAGVAVTASLAIEATQFVLGITLGSRRTVDVNDLIANTAGALAGLLILRLAVPSRRHRAAFGAGSRPSPPPPG</sequence>
<evidence type="ECO:0000256" key="1">
    <source>
        <dbReference type="SAM" id="Phobius"/>
    </source>
</evidence>
<comment type="caution">
    <text evidence="3">The sequence shown here is derived from an EMBL/GenBank/DDBJ whole genome shotgun (WGS) entry which is preliminary data.</text>
</comment>
<dbReference type="Proteomes" id="UP000647172">
    <property type="component" value="Unassembled WGS sequence"/>
</dbReference>
<organism evidence="3 4">
    <name type="scientific">Actinoplanes nipponensis</name>
    <dbReference type="NCBI Taxonomy" id="135950"/>
    <lineage>
        <taxon>Bacteria</taxon>
        <taxon>Bacillati</taxon>
        <taxon>Actinomycetota</taxon>
        <taxon>Actinomycetes</taxon>
        <taxon>Micromonosporales</taxon>
        <taxon>Micromonosporaceae</taxon>
        <taxon>Actinoplanes</taxon>
    </lineage>
</organism>
<accession>A0A919JQ47</accession>
<dbReference type="InterPro" id="IPR053150">
    <property type="entry name" value="Teicoplanin_resist-assoc"/>
</dbReference>
<proteinExistence type="predicted"/>
<feature type="transmembrane region" description="Helical" evidence="1">
    <location>
        <begin position="83"/>
        <end position="102"/>
    </location>
</feature>
<dbReference type="EMBL" id="BOMQ01000084">
    <property type="protein sequence ID" value="GIE53432.1"/>
    <property type="molecule type" value="Genomic_DNA"/>
</dbReference>
<dbReference type="Pfam" id="PF04892">
    <property type="entry name" value="VanZ"/>
    <property type="match status" value="1"/>
</dbReference>
<dbReference type="InterPro" id="IPR006976">
    <property type="entry name" value="VanZ-like"/>
</dbReference>